<dbReference type="Proteomes" id="UP001165122">
    <property type="component" value="Unassembled WGS sequence"/>
</dbReference>
<dbReference type="AlphaFoldDB" id="A0A9W6ZE68"/>
<accession>A0A9W6ZE68</accession>
<gene>
    <name evidence="2" type="ORF">TrLO_g4695</name>
</gene>
<evidence type="ECO:0000256" key="1">
    <source>
        <dbReference type="SAM" id="MobiDB-lite"/>
    </source>
</evidence>
<evidence type="ECO:0000313" key="2">
    <source>
        <dbReference type="EMBL" id="GMH49448.1"/>
    </source>
</evidence>
<sequence>MPEASPLFSLSLLTRKAALITTLLALSFLLLIFEQPTSFALNVATRTSQKIELPSPTPSPTINLPPPPPPKPPRPSFTRELTQTPEQGWFCHDSIPTARPISQVYDDLFQNPSSPYHFRCLWHEDPSTHLHLFTPADVRECLHGLEVVIAGDSIARTLYYAPLYFMLEDQHISEQPGVPSYTHAPWKIQIDHTHHSFNHDELYYNVNEKGKFNTKARYFKSLYLDQTFLDLVSLSPADISVPDCVRTQTNQKDQLNETAANKPELCTAAQLGMEMPGSPQFVWDAVFREAFGDNDKLADVFVANVGRWRFRACAQGWGKACSIDDFRNAFQNWLTQFQKYTDGRNLQTKMFWFEATLTPALKPQITAKRSGMTAQDFVDNMNMVASEIFTAHNNRPESLHIEIIPTYTMFEKGFGLGLNYDYFHLKPELAGFSAINLLLNKIC</sequence>
<comment type="caution">
    <text evidence="2">The sequence shown here is derived from an EMBL/GenBank/DDBJ whole genome shotgun (WGS) entry which is preliminary data.</text>
</comment>
<evidence type="ECO:0000313" key="3">
    <source>
        <dbReference type="Proteomes" id="UP001165122"/>
    </source>
</evidence>
<feature type="region of interest" description="Disordered" evidence="1">
    <location>
        <begin position="51"/>
        <end position="80"/>
    </location>
</feature>
<proteinExistence type="predicted"/>
<keyword evidence="3" id="KW-1185">Reference proteome</keyword>
<name>A0A9W6ZE68_9STRA</name>
<protein>
    <submittedName>
        <fullName evidence="2">Uncharacterized protein</fullName>
    </submittedName>
</protein>
<dbReference type="EMBL" id="BRXW01000383">
    <property type="protein sequence ID" value="GMH49448.1"/>
    <property type="molecule type" value="Genomic_DNA"/>
</dbReference>
<reference evidence="3" key="1">
    <citation type="journal article" date="2023" name="Commun. Biol.">
        <title>Genome analysis of Parmales, the sister group of diatoms, reveals the evolutionary specialization of diatoms from phago-mixotrophs to photoautotrophs.</title>
        <authorList>
            <person name="Ban H."/>
            <person name="Sato S."/>
            <person name="Yoshikawa S."/>
            <person name="Yamada K."/>
            <person name="Nakamura Y."/>
            <person name="Ichinomiya M."/>
            <person name="Sato N."/>
            <person name="Blanc-Mathieu R."/>
            <person name="Endo H."/>
            <person name="Kuwata A."/>
            <person name="Ogata H."/>
        </authorList>
    </citation>
    <scope>NUCLEOTIDE SEQUENCE [LARGE SCALE GENOMIC DNA]</scope>
    <source>
        <strain evidence="3">NIES 3700</strain>
    </source>
</reference>
<feature type="compositionally biased region" description="Pro residues" evidence="1">
    <location>
        <begin position="55"/>
        <end position="75"/>
    </location>
</feature>
<organism evidence="2 3">
    <name type="scientific">Triparma laevis f. longispina</name>
    <dbReference type="NCBI Taxonomy" id="1714387"/>
    <lineage>
        <taxon>Eukaryota</taxon>
        <taxon>Sar</taxon>
        <taxon>Stramenopiles</taxon>
        <taxon>Ochrophyta</taxon>
        <taxon>Bolidophyceae</taxon>
        <taxon>Parmales</taxon>
        <taxon>Triparmaceae</taxon>
        <taxon>Triparma</taxon>
    </lineage>
</organism>